<dbReference type="RefSeq" id="WP_189584173.1">
    <property type="nucleotide sequence ID" value="NZ_BMYF01000019.1"/>
</dbReference>
<sequence>MKNIYYFGYASNLDIATLNGRLPEEPTFIGIGILADHEFEFSYPNPDGSARANIQEKSEAQVIGLVFQISESSVAYFLNSEPGYDFIEKEVLLNTEVITAYTFQSGIRREGLIPKQDYVETILKGGKAQGISEAYLAEIKKKSQIS</sequence>
<dbReference type="AlphaFoldDB" id="A0A8J3D0L0"/>
<dbReference type="SUPFAM" id="SSF110857">
    <property type="entry name" value="Gamma-glutamyl cyclotransferase-like"/>
    <property type="match status" value="1"/>
</dbReference>
<keyword evidence="2" id="KW-1185">Reference proteome</keyword>
<comment type="caution">
    <text evidence="1">The sequence shown here is derived from an EMBL/GenBank/DDBJ whole genome shotgun (WGS) entry which is preliminary data.</text>
</comment>
<dbReference type="Gene3D" id="3.10.490.10">
    <property type="entry name" value="Gamma-glutamyl cyclotransferase-like"/>
    <property type="match status" value="1"/>
</dbReference>
<reference evidence="1" key="1">
    <citation type="journal article" date="2014" name="Int. J. Syst. Evol. Microbiol.">
        <title>Complete genome sequence of Corynebacterium casei LMG S-19264T (=DSM 44701T), isolated from a smear-ripened cheese.</title>
        <authorList>
            <consortium name="US DOE Joint Genome Institute (JGI-PGF)"/>
            <person name="Walter F."/>
            <person name="Albersmeier A."/>
            <person name="Kalinowski J."/>
            <person name="Ruckert C."/>
        </authorList>
    </citation>
    <scope>NUCLEOTIDE SEQUENCE</scope>
    <source>
        <strain evidence="1">KCTC 23224</strain>
    </source>
</reference>
<proteinExistence type="predicted"/>
<name>A0A8J3D0L0_9BACT</name>
<protein>
    <recommendedName>
        <fullName evidence="3">AIG2-like family protein</fullName>
    </recommendedName>
</protein>
<evidence type="ECO:0000313" key="1">
    <source>
        <dbReference type="EMBL" id="GHB46324.1"/>
    </source>
</evidence>
<dbReference type="InterPro" id="IPR036568">
    <property type="entry name" value="GGCT-like_sf"/>
</dbReference>
<evidence type="ECO:0000313" key="2">
    <source>
        <dbReference type="Proteomes" id="UP000642809"/>
    </source>
</evidence>
<evidence type="ECO:0008006" key="3">
    <source>
        <dbReference type="Google" id="ProtNLM"/>
    </source>
</evidence>
<organism evidence="1 2">
    <name type="scientific">Mongoliitalea lutea</name>
    <dbReference type="NCBI Taxonomy" id="849756"/>
    <lineage>
        <taxon>Bacteria</taxon>
        <taxon>Pseudomonadati</taxon>
        <taxon>Bacteroidota</taxon>
        <taxon>Cytophagia</taxon>
        <taxon>Cytophagales</taxon>
        <taxon>Cyclobacteriaceae</taxon>
        <taxon>Mongoliitalea</taxon>
    </lineage>
</organism>
<dbReference type="EMBL" id="BMYF01000019">
    <property type="protein sequence ID" value="GHB46324.1"/>
    <property type="molecule type" value="Genomic_DNA"/>
</dbReference>
<dbReference type="Proteomes" id="UP000642809">
    <property type="component" value="Unassembled WGS sequence"/>
</dbReference>
<gene>
    <name evidence="1" type="ORF">GCM10008106_29090</name>
</gene>
<accession>A0A8J3D0L0</accession>
<reference evidence="1" key="2">
    <citation type="submission" date="2020-09" db="EMBL/GenBank/DDBJ databases">
        <authorList>
            <person name="Sun Q."/>
            <person name="Kim S."/>
        </authorList>
    </citation>
    <scope>NUCLEOTIDE SEQUENCE</scope>
    <source>
        <strain evidence="1">KCTC 23224</strain>
    </source>
</reference>